<dbReference type="EMBL" id="JAOTPO010000008">
    <property type="protein sequence ID" value="MDE5414228.1"/>
    <property type="molecule type" value="Genomic_DNA"/>
</dbReference>
<organism evidence="1 2">
    <name type="scientific">Alkalihalobacterium chitinilyticum</name>
    <dbReference type="NCBI Taxonomy" id="2980103"/>
    <lineage>
        <taxon>Bacteria</taxon>
        <taxon>Bacillati</taxon>
        <taxon>Bacillota</taxon>
        <taxon>Bacilli</taxon>
        <taxon>Bacillales</taxon>
        <taxon>Bacillaceae</taxon>
        <taxon>Alkalihalobacterium</taxon>
    </lineage>
</organism>
<evidence type="ECO:0000313" key="2">
    <source>
        <dbReference type="Proteomes" id="UP001148125"/>
    </source>
</evidence>
<proteinExistence type="predicted"/>
<reference evidence="1" key="1">
    <citation type="submission" date="2024-05" db="EMBL/GenBank/DDBJ databases">
        <title>Alkalihalobacillus sp. strain MEB203 novel alkaliphilic bacterium from Lonar Lake, India.</title>
        <authorList>
            <person name="Joshi A."/>
            <person name="Thite S."/>
            <person name="Mengade P."/>
        </authorList>
    </citation>
    <scope>NUCLEOTIDE SEQUENCE</scope>
    <source>
        <strain evidence="1">MEB 203</strain>
    </source>
</reference>
<accession>A0ABT5VFJ1</accession>
<keyword evidence="2" id="KW-1185">Reference proteome</keyword>
<evidence type="ECO:0000313" key="1">
    <source>
        <dbReference type="EMBL" id="MDE5414228.1"/>
    </source>
</evidence>
<sequence>MNNLAIPSVNTNMNYDSQLVELAGLHAYFDYDEGVIVHTNGSAYEVYHTNYNHPTGLDALTLQNVNTSEFIMAFVGTNVHAEHGMQDLKTNVRLLNEPTPPPY</sequence>
<comment type="caution">
    <text evidence="1">The sequence shown here is derived from an EMBL/GenBank/DDBJ whole genome shotgun (WGS) entry which is preliminary data.</text>
</comment>
<gene>
    <name evidence="1" type="ORF">N7Z68_12675</name>
</gene>
<dbReference type="RefSeq" id="WP_275118840.1">
    <property type="nucleotide sequence ID" value="NZ_JAOTPO010000008.1"/>
</dbReference>
<protein>
    <submittedName>
        <fullName evidence="1">Uncharacterized protein</fullName>
    </submittedName>
</protein>
<name>A0ABT5VFJ1_9BACI</name>
<dbReference type="Proteomes" id="UP001148125">
    <property type="component" value="Unassembled WGS sequence"/>
</dbReference>